<feature type="domain" description="Transposase DDE" evidence="1">
    <location>
        <begin position="1"/>
        <end position="56"/>
    </location>
</feature>
<accession>A0AAU8NJU6</accession>
<dbReference type="InterPro" id="IPR025668">
    <property type="entry name" value="Tnp_DDE_dom"/>
</dbReference>
<name>A0AAU8NJU6_9BACL</name>
<dbReference type="Pfam" id="PF13751">
    <property type="entry name" value="DDE_Tnp_1_6"/>
    <property type="match status" value="1"/>
</dbReference>
<protein>
    <submittedName>
        <fullName evidence="2">Transposase</fullName>
    </submittedName>
</protein>
<gene>
    <name evidence="2" type="ORF">ABXS70_12925</name>
</gene>
<dbReference type="EMBL" id="CP159992">
    <property type="protein sequence ID" value="XCP97999.1"/>
    <property type="molecule type" value="Genomic_DNA"/>
</dbReference>
<sequence>MKATCTKAKGDREIAISLTCMRQKKEMREHQCSEEGYMLSVRRMIEPEIVFGQIKKIGDFEDS</sequence>
<dbReference type="RefSeq" id="WP_342556321.1">
    <property type="nucleotide sequence ID" value="NZ_CP159992.1"/>
</dbReference>
<organism evidence="2">
    <name type="scientific">Paenibacillus sp. AN1007</name>
    <dbReference type="NCBI Taxonomy" id="3151385"/>
    <lineage>
        <taxon>Bacteria</taxon>
        <taxon>Bacillati</taxon>
        <taxon>Bacillota</taxon>
        <taxon>Bacilli</taxon>
        <taxon>Bacillales</taxon>
        <taxon>Paenibacillaceae</taxon>
        <taxon>Paenibacillus</taxon>
    </lineage>
</organism>
<evidence type="ECO:0000259" key="1">
    <source>
        <dbReference type="Pfam" id="PF13751"/>
    </source>
</evidence>
<evidence type="ECO:0000313" key="2">
    <source>
        <dbReference type="EMBL" id="XCP97999.1"/>
    </source>
</evidence>
<proteinExistence type="predicted"/>
<dbReference type="AlphaFoldDB" id="A0AAU8NJU6"/>
<reference evidence="2" key="1">
    <citation type="submission" date="2024-05" db="EMBL/GenBank/DDBJ databases">
        <title>Draft genome assemblies of 36 bacteria isolated from hibernating arctic ground squirrels.</title>
        <authorList>
            <person name="McKee H."/>
            <person name="Mullen L."/>
            <person name="Drown D.M."/>
            <person name="Duddleston K.N."/>
        </authorList>
    </citation>
    <scope>NUCLEOTIDE SEQUENCE</scope>
    <source>
        <strain evidence="2">AN1007</strain>
    </source>
</reference>